<dbReference type="SUPFAM" id="SSF53850">
    <property type="entry name" value="Periplasmic binding protein-like II"/>
    <property type="match status" value="1"/>
</dbReference>
<evidence type="ECO:0000313" key="6">
    <source>
        <dbReference type="Proteomes" id="UP001181355"/>
    </source>
</evidence>
<evidence type="ECO:0000256" key="3">
    <source>
        <dbReference type="ARBA" id="ARBA00022729"/>
    </source>
</evidence>
<feature type="chain" id="PRO_5047235100" evidence="4">
    <location>
        <begin position="25"/>
        <end position="253"/>
    </location>
</feature>
<feature type="signal peptide" evidence="4">
    <location>
        <begin position="1"/>
        <end position="24"/>
    </location>
</feature>
<evidence type="ECO:0000256" key="1">
    <source>
        <dbReference type="ARBA" id="ARBA00009175"/>
    </source>
</evidence>
<dbReference type="PANTHER" id="PTHR30632:SF0">
    <property type="entry name" value="SULFATE-BINDING PROTEIN"/>
    <property type="match status" value="1"/>
</dbReference>
<keyword evidence="3 4" id="KW-0732">Signal</keyword>
<dbReference type="RefSeq" id="WP_309483374.1">
    <property type="nucleotide sequence ID" value="NZ_CP133720.1"/>
</dbReference>
<evidence type="ECO:0000256" key="4">
    <source>
        <dbReference type="SAM" id="SignalP"/>
    </source>
</evidence>
<reference evidence="5" key="1">
    <citation type="submission" date="2023-09" db="EMBL/GenBank/DDBJ databases">
        <title>Undibacterium sp. 20NA77.5 isolated from freshwater.</title>
        <authorList>
            <person name="Le V."/>
            <person name="Ko S.-R."/>
            <person name="Ahn C.-Y."/>
            <person name="Oh H.-M."/>
        </authorList>
    </citation>
    <scope>NUCLEOTIDE SEQUENCE</scope>
    <source>
        <strain evidence="5">20NA77.5</strain>
    </source>
</reference>
<dbReference type="PANTHER" id="PTHR30632">
    <property type="entry name" value="MOLYBDATE-BINDING PERIPLASMIC PROTEIN"/>
    <property type="match status" value="1"/>
</dbReference>
<accession>A0ABY9RN91</accession>
<name>A0ABY9RN91_9BURK</name>
<dbReference type="PIRSF" id="PIRSF004846">
    <property type="entry name" value="ModA"/>
    <property type="match status" value="1"/>
</dbReference>
<evidence type="ECO:0000313" key="5">
    <source>
        <dbReference type="EMBL" id="WMW81897.1"/>
    </source>
</evidence>
<dbReference type="Gene3D" id="3.40.190.10">
    <property type="entry name" value="Periplasmic binding protein-like II"/>
    <property type="match status" value="2"/>
</dbReference>
<dbReference type="InterPro" id="IPR005950">
    <property type="entry name" value="ModA"/>
</dbReference>
<comment type="similarity">
    <text evidence="1">Belongs to the bacterial solute-binding protein ModA family.</text>
</comment>
<organism evidence="5 6">
    <name type="scientific">Undibacterium cyanobacteriorum</name>
    <dbReference type="NCBI Taxonomy" id="3073561"/>
    <lineage>
        <taxon>Bacteria</taxon>
        <taxon>Pseudomonadati</taxon>
        <taxon>Pseudomonadota</taxon>
        <taxon>Betaproteobacteria</taxon>
        <taxon>Burkholderiales</taxon>
        <taxon>Oxalobacteraceae</taxon>
        <taxon>Undibacterium</taxon>
    </lineage>
</organism>
<dbReference type="Pfam" id="PF13531">
    <property type="entry name" value="SBP_bac_11"/>
    <property type="match status" value="1"/>
</dbReference>
<dbReference type="NCBIfam" id="TIGR01256">
    <property type="entry name" value="modA"/>
    <property type="match status" value="1"/>
</dbReference>
<keyword evidence="2" id="KW-0479">Metal-binding</keyword>
<sequence>MPRLLFTLKAAALTVLLSHANSCAAEDLHVSAAASLSNAFKDIAQAYQTKYPSTKILLNFGASGALLQQIAKGAPADVFASADQETMDRAQQQNMILAKERINFTRNRLVLIQSNSSTIKLDRLNALQQTSIKRIAVGNPSSVPAGRYAVHALQDAKLHTALEAKLVLATNVRQALDYVARDEVEAGFVYASDAMTMSDRVKVALQIDLKQDISYPIAITTDSKKTAEAKRFIQFLTSAQAQAILKKYGSQNL</sequence>
<protein>
    <submittedName>
        <fullName evidence="5">Molybdate ABC transporter substrate-binding protein</fullName>
    </submittedName>
</protein>
<dbReference type="InterPro" id="IPR050682">
    <property type="entry name" value="ModA/WtpA"/>
</dbReference>
<evidence type="ECO:0000256" key="2">
    <source>
        <dbReference type="ARBA" id="ARBA00022723"/>
    </source>
</evidence>
<keyword evidence="6" id="KW-1185">Reference proteome</keyword>
<proteinExistence type="inferred from homology"/>
<dbReference type="Proteomes" id="UP001181355">
    <property type="component" value="Chromosome"/>
</dbReference>
<gene>
    <name evidence="5" type="primary">modA</name>
    <name evidence="5" type="ORF">RF679_06330</name>
</gene>
<dbReference type="EMBL" id="CP133720">
    <property type="protein sequence ID" value="WMW81897.1"/>
    <property type="molecule type" value="Genomic_DNA"/>
</dbReference>